<evidence type="ECO:0000256" key="7">
    <source>
        <dbReference type="ARBA" id="ARBA00023163"/>
    </source>
</evidence>
<evidence type="ECO:0000313" key="12">
    <source>
        <dbReference type="EMBL" id="KAH0770628.1"/>
    </source>
</evidence>
<feature type="region of interest" description="Disordered" evidence="9">
    <location>
        <begin position="283"/>
        <end position="307"/>
    </location>
</feature>
<dbReference type="SMART" id="SM01019">
    <property type="entry name" value="B3"/>
    <property type="match status" value="1"/>
</dbReference>
<sequence>MASSAAASGNVCFNSNCKEFVEKTRKGWRRRTGEFAELCDRCGSAYDDGKFCDAFHLNSSGWRSCESCGKQIHCGCIVSFHTFVLLDAGGIECIACARKSFILTPNPAWPPPSLFLPLQPERIKDVNNWNPIAGSGPVPWRQAPSLFNASTNQNELQHKAPFPETTVSIDRLSLSERPFALLSDNNRKDSCETLMNGKLKIGVPGTLENGYAGFNREEAHKSCTSAPWQSSYANSDLSAPSFCLTVGSACKNESTVHSKVSVSVQQQNTLSIPLPLGKQLGGHATVDSAGETQVRSSKIRGDGRGKNQLLPRYWPRITDQELRRLSEDSNSVITPLFEKMLSASDAGRIGRLVLPKKCAEAYFPPISNPEGLPLKMQDLKGKEWMFQFRFWPNNNSRMYVLEGVTPCIQSMQLQAGDIVTFSRIEPEGKLVMGCRKASNILTTDQGSEACSNGNGVATNGNASTKHTKFSEEVLANSTKKGFSSTTHVAATSARDETKMSDDLVNESLGNNRPIRCKRKGSTMGSKRKRLRIDNDNLVELKVTVVQAQGLMRPPSSGAPTVIVIEGCEFEEYEQEDAPIIGRPTIPHMDQLGEKIQWVQCEDCFKWRKVPDNVDLPSRWTCSDNSRDPERSMCSAVQELTADHLRDLLPHINKASKKRKASKQEMDLVETLDGLDALAHLAILEEGETLPASPQATTKHPRHRPGCTCIVCIQPPSGKGPKHKQSCDCNVCKSVKRRFKTLMLKREKKLSEKEAEATCQKLQPQSAEQLPDAVDIQESIDDAAHLSPQHGELNNEGSVDPNYLNEKKSSVDDPNYLNEKKSSVDDPNYLNEKKSSVDDPNYLNEKKSSVDDPNSLNEKESSVDDPNCLNEKKSSVDDPNCLNEKKSSVDDPNCLTEKKSSVDDPNYVDERKSSVDDPNYVDERKSSVDDPNYVDERKSSVDDPNYLNEKKSSASPFKGEFDLNAKPERDDELSPGSDSGSMIHIIKRAAEQYVRHCENGSSVGNQINGDGAGETNPSNCVIVSGSQQTDVDHNRPLPISTAASLAPNDQ</sequence>
<organism evidence="12 13">
    <name type="scientific">Solanum tuberosum</name>
    <name type="common">Potato</name>
    <dbReference type="NCBI Taxonomy" id="4113"/>
    <lineage>
        <taxon>Eukaryota</taxon>
        <taxon>Viridiplantae</taxon>
        <taxon>Streptophyta</taxon>
        <taxon>Embryophyta</taxon>
        <taxon>Tracheophyta</taxon>
        <taxon>Spermatophyta</taxon>
        <taxon>Magnoliopsida</taxon>
        <taxon>eudicotyledons</taxon>
        <taxon>Gunneridae</taxon>
        <taxon>Pentapetalae</taxon>
        <taxon>asterids</taxon>
        <taxon>lamiids</taxon>
        <taxon>Solanales</taxon>
        <taxon>Solanaceae</taxon>
        <taxon>Solanoideae</taxon>
        <taxon>Solaneae</taxon>
        <taxon>Solanum</taxon>
    </lineage>
</organism>
<keyword evidence="13" id="KW-1185">Reference proteome</keyword>
<feature type="domain" description="CW-type" evidence="11">
    <location>
        <begin position="591"/>
        <end position="641"/>
    </location>
</feature>
<evidence type="ECO:0000256" key="2">
    <source>
        <dbReference type="ARBA" id="ARBA00022723"/>
    </source>
</evidence>
<reference evidence="12 13" key="1">
    <citation type="journal article" date="2021" name="bioRxiv">
        <title>Chromosome-scale and haplotype-resolved genome assembly of a tetraploid potato cultivar.</title>
        <authorList>
            <person name="Sun H."/>
            <person name="Jiao W.-B."/>
            <person name="Krause K."/>
            <person name="Campoy J.A."/>
            <person name="Goel M."/>
            <person name="Folz-Donahue K."/>
            <person name="Kukat C."/>
            <person name="Huettel B."/>
            <person name="Schneeberger K."/>
        </authorList>
    </citation>
    <scope>NUCLEOTIDE SEQUENCE [LARGE SCALE GENOMIC DNA]</scope>
    <source>
        <strain evidence="12">SolTubOtavaFocal</strain>
        <tissue evidence="12">Leaves</tissue>
    </source>
</reference>
<dbReference type="Gene3D" id="2.40.330.10">
    <property type="entry name" value="DNA-binding pseudobarrel domain"/>
    <property type="match status" value="1"/>
</dbReference>
<evidence type="ECO:0000256" key="6">
    <source>
        <dbReference type="ARBA" id="ARBA00023125"/>
    </source>
</evidence>
<dbReference type="PROSITE" id="PS50863">
    <property type="entry name" value="B3"/>
    <property type="match status" value="1"/>
</dbReference>
<evidence type="ECO:0000256" key="3">
    <source>
        <dbReference type="ARBA" id="ARBA00022771"/>
    </source>
</evidence>
<evidence type="ECO:0000256" key="9">
    <source>
        <dbReference type="SAM" id="MobiDB-lite"/>
    </source>
</evidence>
<dbReference type="CDD" id="cd10017">
    <property type="entry name" value="B3_DNA"/>
    <property type="match status" value="1"/>
</dbReference>
<dbReference type="Pfam" id="PF07496">
    <property type="entry name" value="zf-CW"/>
    <property type="match status" value="1"/>
</dbReference>
<dbReference type="PANTHER" id="PTHR46245:SF10">
    <property type="entry name" value="B3 DOMAIN-CONTAINING TRANSCRIPTION FACTOR VAL3"/>
    <property type="match status" value="1"/>
</dbReference>
<feature type="domain" description="TF-B3" evidence="10">
    <location>
        <begin position="337"/>
        <end position="438"/>
    </location>
</feature>
<name>A0ABQ7VQ90_SOLTU</name>
<keyword evidence="8" id="KW-0539">Nucleus</keyword>
<feature type="compositionally biased region" description="Polar residues" evidence="9">
    <location>
        <begin position="1014"/>
        <end position="1028"/>
    </location>
</feature>
<dbReference type="InterPro" id="IPR015300">
    <property type="entry name" value="DNA-bd_pseudobarrel_sf"/>
</dbReference>
<feature type="compositionally biased region" description="Basic and acidic residues" evidence="9">
    <location>
        <begin position="895"/>
        <end position="940"/>
    </location>
</feature>
<dbReference type="PROSITE" id="PS51050">
    <property type="entry name" value="ZF_CW"/>
    <property type="match status" value="1"/>
</dbReference>
<dbReference type="PANTHER" id="PTHR46245">
    <property type="entry name" value="B3 DOMAIN-CONTAINING PROTEIN OS07G0563300"/>
    <property type="match status" value="1"/>
</dbReference>
<feature type="compositionally biased region" description="Polar residues" evidence="9">
    <location>
        <begin position="1040"/>
        <end position="1049"/>
    </location>
</feature>
<dbReference type="InterPro" id="IPR003340">
    <property type="entry name" value="B3_DNA-bd"/>
</dbReference>
<comment type="subcellular location">
    <subcellularLocation>
        <location evidence="1">Nucleus</location>
    </subcellularLocation>
</comment>
<accession>A0ABQ7VQ90</accession>
<keyword evidence="7" id="KW-0804">Transcription</keyword>
<dbReference type="SUPFAM" id="SSF101936">
    <property type="entry name" value="DNA-binding pseudobarrel domain"/>
    <property type="match status" value="1"/>
</dbReference>
<evidence type="ECO:0000259" key="10">
    <source>
        <dbReference type="PROSITE" id="PS50863"/>
    </source>
</evidence>
<proteinExistence type="predicted"/>
<evidence type="ECO:0000256" key="4">
    <source>
        <dbReference type="ARBA" id="ARBA00022833"/>
    </source>
</evidence>
<comment type="caution">
    <text evidence="12">The sequence shown here is derived from an EMBL/GenBank/DDBJ whole genome shotgun (WGS) entry which is preliminary data.</text>
</comment>
<dbReference type="Pfam" id="PF25813">
    <property type="entry name" value="zf_VAL1_N"/>
    <property type="match status" value="1"/>
</dbReference>
<evidence type="ECO:0000313" key="13">
    <source>
        <dbReference type="Proteomes" id="UP000826656"/>
    </source>
</evidence>
<feature type="region of interest" description="Disordered" evidence="9">
    <location>
        <begin position="786"/>
        <end position="979"/>
    </location>
</feature>
<evidence type="ECO:0000256" key="5">
    <source>
        <dbReference type="ARBA" id="ARBA00023015"/>
    </source>
</evidence>
<feature type="compositionally biased region" description="Basic and acidic residues" evidence="9">
    <location>
        <begin position="958"/>
        <end position="968"/>
    </location>
</feature>
<dbReference type="Proteomes" id="UP000826656">
    <property type="component" value="Unassembled WGS sequence"/>
</dbReference>
<keyword evidence="6" id="KW-0238">DNA-binding</keyword>
<dbReference type="InterPro" id="IPR057743">
    <property type="entry name" value="Zfn_VAL1-3_N"/>
</dbReference>
<dbReference type="Gene3D" id="3.30.40.100">
    <property type="match status" value="1"/>
</dbReference>
<feature type="region of interest" description="Disordered" evidence="9">
    <location>
        <begin position="1004"/>
        <end position="1049"/>
    </location>
</feature>
<keyword evidence="4" id="KW-0862">Zinc</keyword>
<gene>
    <name evidence="12" type="ORF">KY290_014609</name>
</gene>
<dbReference type="EMBL" id="JAIVGD010000011">
    <property type="protein sequence ID" value="KAH0770628.1"/>
    <property type="molecule type" value="Genomic_DNA"/>
</dbReference>
<dbReference type="InterPro" id="IPR011124">
    <property type="entry name" value="Znf_CW"/>
</dbReference>
<evidence type="ECO:0008006" key="14">
    <source>
        <dbReference type="Google" id="ProtNLM"/>
    </source>
</evidence>
<evidence type="ECO:0000256" key="1">
    <source>
        <dbReference type="ARBA" id="ARBA00004123"/>
    </source>
</evidence>
<keyword evidence="5" id="KW-0805">Transcription regulation</keyword>
<keyword evidence="3" id="KW-0863">Zinc-finger</keyword>
<evidence type="ECO:0000256" key="8">
    <source>
        <dbReference type="ARBA" id="ARBA00023242"/>
    </source>
</evidence>
<dbReference type="Pfam" id="PF02362">
    <property type="entry name" value="B3"/>
    <property type="match status" value="1"/>
</dbReference>
<evidence type="ECO:0000259" key="11">
    <source>
        <dbReference type="PROSITE" id="PS51050"/>
    </source>
</evidence>
<keyword evidence="2" id="KW-0479">Metal-binding</keyword>
<protein>
    <recommendedName>
        <fullName evidence="14">Transcription factor</fullName>
    </recommendedName>
</protein>